<evidence type="ECO:0000259" key="3">
    <source>
        <dbReference type="PROSITE" id="PS51781"/>
    </source>
</evidence>
<dbReference type="CDD" id="cd02696">
    <property type="entry name" value="MurNAc-LAA"/>
    <property type="match status" value="1"/>
</dbReference>
<dbReference type="AlphaFoldDB" id="A0A840PTA3"/>
<dbReference type="InterPro" id="IPR050695">
    <property type="entry name" value="N-acetylmuramoyl_amidase_3"/>
</dbReference>
<dbReference type="Gene3D" id="3.40.630.40">
    <property type="entry name" value="Zn-dependent exopeptidases"/>
    <property type="match status" value="1"/>
</dbReference>
<keyword evidence="5" id="KW-1185">Reference proteome</keyword>
<name>A0A840PTA3_URETH</name>
<feature type="domain" description="SH3b" evidence="3">
    <location>
        <begin position="97"/>
        <end position="159"/>
    </location>
</feature>
<dbReference type="InterPro" id="IPR003646">
    <property type="entry name" value="SH3-like_bac-type"/>
</dbReference>
<dbReference type="SUPFAM" id="SSF53187">
    <property type="entry name" value="Zn-dependent exopeptidases"/>
    <property type="match status" value="1"/>
</dbReference>
<keyword evidence="2" id="KW-0961">Cell wall biogenesis/degradation</keyword>
<dbReference type="Gene3D" id="2.30.30.40">
    <property type="entry name" value="SH3 Domains"/>
    <property type="match status" value="4"/>
</dbReference>
<evidence type="ECO:0000313" key="5">
    <source>
        <dbReference type="Proteomes" id="UP000557217"/>
    </source>
</evidence>
<dbReference type="RefSeq" id="WP_168412380.1">
    <property type="nucleotide sequence ID" value="NZ_JAAXPW010000016.1"/>
</dbReference>
<evidence type="ECO:0000313" key="4">
    <source>
        <dbReference type="EMBL" id="MBB5149107.1"/>
    </source>
</evidence>
<feature type="domain" description="SH3b" evidence="3">
    <location>
        <begin position="30"/>
        <end position="91"/>
    </location>
</feature>
<keyword evidence="1 4" id="KW-0378">Hydrolase</keyword>
<protein>
    <submittedName>
        <fullName evidence="4">N-acetylmuramoyl-L-alanine amidase</fullName>
        <ecNumber evidence="4">3.5.1.28</ecNumber>
    </submittedName>
</protein>
<dbReference type="GO" id="GO:0009253">
    <property type="term" value="P:peptidoglycan catabolic process"/>
    <property type="evidence" value="ECO:0007669"/>
    <property type="project" value="InterPro"/>
</dbReference>
<dbReference type="InterPro" id="IPR002508">
    <property type="entry name" value="MurNAc-LAA_cat"/>
</dbReference>
<sequence>MKRNILILCIVILISCITTYFSGFVLANNEESRIVFAEKLHLREGPGLSFDIIDTLEKNKRLKVLDRQGDWLYVEVNEKKGWVASWLTQSEQINNVEKYAIAQVNHLNIRLEPSLSAPVLGQLHTGEQVVVLNERNEWVQIQHQQLTGWVSSEFITMNEGTIDELNNTVSEKTESAEVKESNHFTIVVDAVIVRQKPNLKSKKLGIAKKGEQFAILARDHHWIQIDFNGKKGWIYSFYGTFDNSSIEEEKEEQTITIIYNGTNIRKEPTTSSDVIMNVQAGEQFKIIKKEHDWYKIQLSEDATGYVASWVVSTNEQSVKQDKKDNRKKGTLNGVTIVLDPGHGGNDQGTAGLRNTIEKEITLKTAELLKSKLQQAGAEVYLTRESDVYVGLHKRVSLAHQLAADAFISIHYDATEDRTISGFTTYYFHSYQESLAQFVHDGLSDQIKLRDRGVQQGNYLVLRENKQNAILVELGYLSNPSEEKVINTDLFREQATMGIYEGVLQYFDAQLK</sequence>
<proteinExistence type="predicted"/>
<evidence type="ECO:0000256" key="2">
    <source>
        <dbReference type="ARBA" id="ARBA00023316"/>
    </source>
</evidence>
<organism evidence="4 5">
    <name type="scientific">Ureibacillus thermosphaericus</name>
    <dbReference type="NCBI Taxonomy" id="51173"/>
    <lineage>
        <taxon>Bacteria</taxon>
        <taxon>Bacillati</taxon>
        <taxon>Bacillota</taxon>
        <taxon>Bacilli</taxon>
        <taxon>Bacillales</taxon>
        <taxon>Caryophanaceae</taxon>
        <taxon>Ureibacillus</taxon>
    </lineage>
</organism>
<dbReference type="PROSITE" id="PS51781">
    <property type="entry name" value="SH3B"/>
    <property type="match status" value="4"/>
</dbReference>
<evidence type="ECO:0000256" key="1">
    <source>
        <dbReference type="ARBA" id="ARBA00022801"/>
    </source>
</evidence>
<dbReference type="InterPro" id="IPR017293">
    <property type="entry name" value="N-acetylmuramoyl-L-ala_amidase"/>
</dbReference>
<dbReference type="Pfam" id="PF01520">
    <property type="entry name" value="Amidase_3"/>
    <property type="match status" value="1"/>
</dbReference>
<gene>
    <name evidence="4" type="ORF">HNR36_001494</name>
</gene>
<dbReference type="PANTHER" id="PTHR30404">
    <property type="entry name" value="N-ACETYLMURAMOYL-L-ALANINE AMIDASE"/>
    <property type="match status" value="1"/>
</dbReference>
<comment type="caution">
    <text evidence="4">The sequence shown here is derived from an EMBL/GenBank/DDBJ whole genome shotgun (WGS) entry which is preliminary data.</text>
</comment>
<dbReference type="PANTHER" id="PTHR30404:SF7">
    <property type="entry name" value="CELL WALL AMIDASE LYTH-RELATED"/>
    <property type="match status" value="1"/>
</dbReference>
<feature type="domain" description="SH3b" evidence="3">
    <location>
        <begin position="250"/>
        <end position="314"/>
    </location>
</feature>
<dbReference type="GO" id="GO:0030288">
    <property type="term" value="C:outer membrane-bounded periplasmic space"/>
    <property type="evidence" value="ECO:0007669"/>
    <property type="project" value="TreeGrafter"/>
</dbReference>
<dbReference type="PROSITE" id="PS51257">
    <property type="entry name" value="PROKAR_LIPOPROTEIN"/>
    <property type="match status" value="1"/>
</dbReference>
<dbReference type="EC" id="3.5.1.28" evidence="4"/>
<dbReference type="SMART" id="SM00646">
    <property type="entry name" value="Ami_3"/>
    <property type="match status" value="1"/>
</dbReference>
<dbReference type="PIRSF" id="PIRSF037846">
    <property type="entry name" value="Autolysin_YrvJ_prd"/>
    <property type="match status" value="1"/>
</dbReference>
<reference evidence="4 5" key="1">
    <citation type="submission" date="2020-08" db="EMBL/GenBank/DDBJ databases">
        <title>Genomic Encyclopedia of Type Strains, Phase IV (KMG-IV): sequencing the most valuable type-strain genomes for metagenomic binning, comparative biology and taxonomic classification.</title>
        <authorList>
            <person name="Goeker M."/>
        </authorList>
    </citation>
    <scope>NUCLEOTIDE SEQUENCE [LARGE SCALE GENOMIC DNA]</scope>
    <source>
        <strain evidence="4 5">DSM 10633</strain>
    </source>
</reference>
<dbReference type="GO" id="GO:0008745">
    <property type="term" value="F:N-acetylmuramoyl-L-alanine amidase activity"/>
    <property type="evidence" value="ECO:0007669"/>
    <property type="project" value="UniProtKB-EC"/>
</dbReference>
<dbReference type="Pfam" id="PF08239">
    <property type="entry name" value="SH3_3"/>
    <property type="match status" value="4"/>
</dbReference>
<dbReference type="Proteomes" id="UP000557217">
    <property type="component" value="Unassembled WGS sequence"/>
</dbReference>
<dbReference type="EMBL" id="JACHGZ010000015">
    <property type="protein sequence ID" value="MBB5149107.1"/>
    <property type="molecule type" value="Genomic_DNA"/>
</dbReference>
<feature type="domain" description="SH3b" evidence="3">
    <location>
        <begin position="179"/>
        <end position="243"/>
    </location>
</feature>
<dbReference type="SMART" id="SM00287">
    <property type="entry name" value="SH3b"/>
    <property type="match status" value="4"/>
</dbReference>
<accession>A0A840PTA3</accession>
<dbReference type="GO" id="GO:0071555">
    <property type="term" value="P:cell wall organization"/>
    <property type="evidence" value="ECO:0007669"/>
    <property type="project" value="UniProtKB-KW"/>
</dbReference>